<name>A0A9X9WR11_9PROT</name>
<evidence type="ECO:0000256" key="1">
    <source>
        <dbReference type="ARBA" id="ARBA00009437"/>
    </source>
</evidence>
<keyword evidence="3" id="KW-0238">DNA-binding</keyword>
<dbReference type="SUPFAM" id="SSF46785">
    <property type="entry name" value="Winged helix' DNA-binding domain"/>
    <property type="match status" value="1"/>
</dbReference>
<evidence type="ECO:0000256" key="4">
    <source>
        <dbReference type="ARBA" id="ARBA00023163"/>
    </source>
</evidence>
<keyword evidence="2" id="KW-0805">Transcription regulation</keyword>
<dbReference type="GO" id="GO:0043565">
    <property type="term" value="F:sequence-specific DNA binding"/>
    <property type="evidence" value="ECO:0007669"/>
    <property type="project" value="TreeGrafter"/>
</dbReference>
<reference evidence="6" key="2">
    <citation type="journal article" date="2021" name="Syst. Appl. Microbiol.">
        <title>Roseomonas hellenica sp. nov., isolated from roots of wild-growing Alkanna tinctoria.</title>
        <authorList>
            <person name="Rat A."/>
            <person name="Naranjo H.D."/>
            <person name="Lebbe L."/>
            <person name="Cnockaert M."/>
            <person name="Krigas N."/>
            <person name="Grigoriadou K."/>
            <person name="Maloupa E."/>
            <person name="Willems A."/>
        </authorList>
    </citation>
    <scope>NUCLEOTIDE SEQUENCE</scope>
    <source>
        <strain evidence="6">LMG 31231</strain>
    </source>
</reference>
<dbReference type="RefSeq" id="WP_211859899.1">
    <property type="nucleotide sequence ID" value="NZ_JAAEDM010000001.1"/>
</dbReference>
<dbReference type="Pfam" id="PF03466">
    <property type="entry name" value="LysR_substrate"/>
    <property type="match status" value="1"/>
</dbReference>
<dbReference type="EMBL" id="JAAEDM010000001">
    <property type="protein sequence ID" value="MBR0669590.1"/>
    <property type="molecule type" value="Genomic_DNA"/>
</dbReference>
<dbReference type="Gene3D" id="1.10.10.10">
    <property type="entry name" value="Winged helix-like DNA-binding domain superfamily/Winged helix DNA-binding domain"/>
    <property type="match status" value="1"/>
</dbReference>
<dbReference type="InterPro" id="IPR036390">
    <property type="entry name" value="WH_DNA-bd_sf"/>
</dbReference>
<accession>A0A9X9WR11</accession>
<reference evidence="6" key="1">
    <citation type="submission" date="2020-01" db="EMBL/GenBank/DDBJ databases">
        <authorList>
            <person name="Rat A."/>
        </authorList>
    </citation>
    <scope>NUCLEOTIDE SEQUENCE</scope>
    <source>
        <strain evidence="6">LMG 31231</strain>
    </source>
</reference>
<proteinExistence type="inferred from homology"/>
<dbReference type="Gene3D" id="3.40.190.290">
    <property type="match status" value="1"/>
</dbReference>
<protein>
    <submittedName>
        <fullName evidence="6">LysR family transcriptional regulator</fullName>
    </submittedName>
</protein>
<feature type="domain" description="HTH lysR-type" evidence="5">
    <location>
        <begin position="2"/>
        <end position="59"/>
    </location>
</feature>
<evidence type="ECO:0000256" key="2">
    <source>
        <dbReference type="ARBA" id="ARBA00023015"/>
    </source>
</evidence>
<organism evidence="6 7">
    <name type="scientific">Neoroseomonas soli</name>
    <dbReference type="NCBI Taxonomy" id="1081025"/>
    <lineage>
        <taxon>Bacteria</taxon>
        <taxon>Pseudomonadati</taxon>
        <taxon>Pseudomonadota</taxon>
        <taxon>Alphaproteobacteria</taxon>
        <taxon>Acetobacterales</taxon>
        <taxon>Acetobacteraceae</taxon>
        <taxon>Neoroseomonas</taxon>
    </lineage>
</organism>
<dbReference type="GO" id="GO:0010628">
    <property type="term" value="P:positive regulation of gene expression"/>
    <property type="evidence" value="ECO:0007669"/>
    <property type="project" value="TreeGrafter"/>
</dbReference>
<evidence type="ECO:0000259" key="5">
    <source>
        <dbReference type="PROSITE" id="PS50931"/>
    </source>
</evidence>
<dbReference type="InterPro" id="IPR000847">
    <property type="entry name" value="LysR_HTH_N"/>
</dbReference>
<evidence type="ECO:0000313" key="7">
    <source>
        <dbReference type="Proteomes" id="UP001138751"/>
    </source>
</evidence>
<comment type="similarity">
    <text evidence="1">Belongs to the LysR transcriptional regulatory family.</text>
</comment>
<dbReference type="InterPro" id="IPR036388">
    <property type="entry name" value="WH-like_DNA-bd_sf"/>
</dbReference>
<dbReference type="Pfam" id="PF00126">
    <property type="entry name" value="HTH_1"/>
    <property type="match status" value="1"/>
</dbReference>
<dbReference type="PANTHER" id="PTHR30427">
    <property type="entry name" value="TRANSCRIPTIONAL ACTIVATOR PROTEIN LYSR"/>
    <property type="match status" value="1"/>
</dbReference>
<dbReference type="SUPFAM" id="SSF53850">
    <property type="entry name" value="Periplasmic binding protein-like II"/>
    <property type="match status" value="1"/>
</dbReference>
<evidence type="ECO:0000313" key="6">
    <source>
        <dbReference type="EMBL" id="MBR0669590.1"/>
    </source>
</evidence>
<gene>
    <name evidence="6" type="ORF">GXW76_00260</name>
</gene>
<sequence>MINQRALEALRAFVEGGSVAQAAERLGRTPPQVGRLLAGLEAELGLALFSRHNRRLSLTPEGVRFHRQAERVLAGHDGLQRLAEELRSGRQADHVRVLAAPHMVRALMTPALLAMARRNPAFSASIDVRVRLDIESWVGQEAFDLGITVMPLVHPALEVEEFCRTEAVVVMPHGHPLATEAVITPAELVRHDLVATHPRSMLSQQVDQLFRAEPRKLRIRFVAPSGAVACELAAAGLGVALADPFVAQSSGATGFVMRRFRPAIALAYGLLFPSWQPRSAAASELAALIAGHGRRQAAMLARRISHRRSIRQAGRMSGA</sequence>
<dbReference type="GO" id="GO:0003700">
    <property type="term" value="F:DNA-binding transcription factor activity"/>
    <property type="evidence" value="ECO:0007669"/>
    <property type="project" value="InterPro"/>
</dbReference>
<dbReference type="PROSITE" id="PS50931">
    <property type="entry name" value="HTH_LYSR"/>
    <property type="match status" value="1"/>
</dbReference>
<dbReference type="PANTHER" id="PTHR30427:SF1">
    <property type="entry name" value="TRANSCRIPTIONAL ACTIVATOR PROTEIN LYSR"/>
    <property type="match status" value="1"/>
</dbReference>
<evidence type="ECO:0000256" key="3">
    <source>
        <dbReference type="ARBA" id="ARBA00023125"/>
    </source>
</evidence>
<dbReference type="Proteomes" id="UP001138751">
    <property type="component" value="Unassembled WGS sequence"/>
</dbReference>
<dbReference type="AlphaFoldDB" id="A0A9X9WR11"/>
<dbReference type="InterPro" id="IPR005119">
    <property type="entry name" value="LysR_subst-bd"/>
</dbReference>
<keyword evidence="7" id="KW-1185">Reference proteome</keyword>
<keyword evidence="4" id="KW-0804">Transcription</keyword>
<comment type="caution">
    <text evidence="6">The sequence shown here is derived from an EMBL/GenBank/DDBJ whole genome shotgun (WGS) entry which is preliminary data.</text>
</comment>